<evidence type="ECO:0000256" key="2">
    <source>
        <dbReference type="SAM" id="MobiDB-lite"/>
    </source>
</evidence>
<dbReference type="Gene3D" id="3.30.40.10">
    <property type="entry name" value="Zinc/RING finger domain, C3HC4 (zinc finger)"/>
    <property type="match status" value="1"/>
</dbReference>
<keyword evidence="1" id="KW-0862">Zinc</keyword>
<dbReference type="GO" id="GO:0005737">
    <property type="term" value="C:cytoplasm"/>
    <property type="evidence" value="ECO:0007669"/>
    <property type="project" value="TreeGrafter"/>
</dbReference>
<dbReference type="OrthoDB" id="8062037at2759"/>
<feature type="compositionally biased region" description="Polar residues" evidence="2">
    <location>
        <begin position="148"/>
        <end position="157"/>
    </location>
</feature>
<dbReference type="SMART" id="SM00184">
    <property type="entry name" value="RING"/>
    <property type="match status" value="1"/>
</dbReference>
<gene>
    <name evidence="5" type="ORF">I7I52_03420</name>
</gene>
<dbReference type="InterPro" id="IPR013083">
    <property type="entry name" value="Znf_RING/FYVE/PHD"/>
</dbReference>
<name>A0A8H7ZBW0_AJECA</name>
<feature type="region of interest" description="Disordered" evidence="2">
    <location>
        <begin position="118"/>
        <end position="179"/>
    </location>
</feature>
<protein>
    <submittedName>
        <fullName evidence="5">RING-8 finger domain-containing protein</fullName>
    </submittedName>
</protein>
<feature type="compositionally biased region" description="Polar residues" evidence="2">
    <location>
        <begin position="128"/>
        <end position="137"/>
    </location>
</feature>
<feature type="compositionally biased region" description="Polar residues" evidence="2">
    <location>
        <begin position="1"/>
        <end position="13"/>
    </location>
</feature>
<feature type="compositionally biased region" description="Low complexity" evidence="2">
    <location>
        <begin position="158"/>
        <end position="177"/>
    </location>
</feature>
<accession>A0A8H7ZBW0</accession>
<keyword evidence="3" id="KW-0812">Transmembrane</keyword>
<feature type="compositionally biased region" description="Polar residues" evidence="2">
    <location>
        <begin position="408"/>
        <end position="421"/>
    </location>
</feature>
<dbReference type="AlphaFoldDB" id="A0A8H7ZBW0"/>
<dbReference type="VEuPathDB" id="FungiDB:I7I52_03420"/>
<evidence type="ECO:0000256" key="1">
    <source>
        <dbReference type="PROSITE-ProRule" id="PRU00175"/>
    </source>
</evidence>
<sequence length="430" mass="47175">MASNTLTGTSPIQPTNTNSSSNSSPGGPTSSPMLFFVALGFGVVFTNLWIIVGVKYCFRYNQRNRQARNEENGEPIDMVTVPRTHRRRREKKLMSMDDVNARFPLMKYKTWRANRADEGLPTAGGIQAPTSRPSSLKNEGGSIILPSAENQESPVSRNPTSSPESSNEPVPQVEPESGILPAVHRETMASRAESRLSGEHLKEISGSMEDDDDADEHIRNAIPAELLTNPGDTCAICLDTIEDDDDVRGLSCGHAFHASCLDPWLTSRRACCPLCKADYYVPKPRPEGAEGSENNSSGRGRRNTSRNNDPAQPERTYVPGRGNPFVSRLVLPGRFITIVPPDERYPGFPRPVYESPNSSRRGRRGQSNPSGDVTNPNGSTSWRSRLPSIHLPTATFSRLRLPDRRNRNATGQASTTANEPSPRQLESGPT</sequence>
<keyword evidence="1" id="KW-0479">Metal-binding</keyword>
<proteinExistence type="predicted"/>
<keyword evidence="3" id="KW-0472">Membrane</keyword>
<dbReference type="Proteomes" id="UP000670092">
    <property type="component" value="Unassembled WGS sequence"/>
</dbReference>
<dbReference type="PANTHER" id="PTHR22765">
    <property type="entry name" value="RING FINGER AND PROTEASE ASSOCIATED DOMAIN-CONTAINING"/>
    <property type="match status" value="1"/>
</dbReference>
<evidence type="ECO:0000313" key="5">
    <source>
        <dbReference type="EMBL" id="KAG5304920.1"/>
    </source>
</evidence>
<feature type="compositionally biased region" description="Low complexity" evidence="2">
    <location>
        <begin position="289"/>
        <end position="298"/>
    </location>
</feature>
<organism evidence="5 6">
    <name type="scientific">Ajellomyces capsulatus</name>
    <name type="common">Darling's disease fungus</name>
    <name type="synonym">Histoplasma capsulatum</name>
    <dbReference type="NCBI Taxonomy" id="5037"/>
    <lineage>
        <taxon>Eukaryota</taxon>
        <taxon>Fungi</taxon>
        <taxon>Dikarya</taxon>
        <taxon>Ascomycota</taxon>
        <taxon>Pezizomycotina</taxon>
        <taxon>Eurotiomycetes</taxon>
        <taxon>Eurotiomycetidae</taxon>
        <taxon>Onygenales</taxon>
        <taxon>Ajellomycetaceae</taxon>
        <taxon>Histoplasma</taxon>
    </lineage>
</organism>
<feature type="transmembrane region" description="Helical" evidence="3">
    <location>
        <begin position="33"/>
        <end position="58"/>
    </location>
</feature>
<feature type="compositionally biased region" description="Low complexity" evidence="2">
    <location>
        <begin position="14"/>
        <end position="28"/>
    </location>
</feature>
<dbReference type="InterPro" id="IPR001841">
    <property type="entry name" value="Znf_RING"/>
</dbReference>
<feature type="region of interest" description="Disordered" evidence="2">
    <location>
        <begin position="283"/>
        <end position="323"/>
    </location>
</feature>
<dbReference type="FunFam" id="3.30.40.10:FF:000539">
    <property type="entry name" value="Ring finger domain protein"/>
    <property type="match status" value="1"/>
</dbReference>
<evidence type="ECO:0000259" key="4">
    <source>
        <dbReference type="PROSITE" id="PS50089"/>
    </source>
</evidence>
<dbReference type="InterPro" id="IPR051826">
    <property type="entry name" value="E3_ubiquitin-ligase_domain"/>
</dbReference>
<comment type="caution">
    <text evidence="5">The sequence shown here is derived from an EMBL/GenBank/DDBJ whole genome shotgun (WGS) entry which is preliminary data.</text>
</comment>
<feature type="region of interest" description="Disordered" evidence="2">
    <location>
        <begin position="340"/>
        <end position="430"/>
    </location>
</feature>
<dbReference type="GO" id="GO:0006511">
    <property type="term" value="P:ubiquitin-dependent protein catabolic process"/>
    <property type="evidence" value="ECO:0007669"/>
    <property type="project" value="TreeGrafter"/>
</dbReference>
<dbReference type="SUPFAM" id="SSF57850">
    <property type="entry name" value="RING/U-box"/>
    <property type="match status" value="1"/>
</dbReference>
<dbReference type="Pfam" id="PF13639">
    <property type="entry name" value="zf-RING_2"/>
    <property type="match status" value="1"/>
</dbReference>
<feature type="compositionally biased region" description="Low complexity" evidence="2">
    <location>
        <begin position="355"/>
        <end position="371"/>
    </location>
</feature>
<dbReference type="PANTHER" id="PTHR22765:SF434">
    <property type="entry name" value="GB|AAD18119.1-RELATED"/>
    <property type="match status" value="1"/>
</dbReference>
<keyword evidence="3" id="KW-1133">Transmembrane helix</keyword>
<feature type="domain" description="RING-type" evidence="4">
    <location>
        <begin position="234"/>
        <end position="276"/>
    </location>
</feature>
<feature type="compositionally biased region" description="Polar residues" evidence="2">
    <location>
        <begin position="372"/>
        <end position="383"/>
    </location>
</feature>
<dbReference type="PROSITE" id="PS50089">
    <property type="entry name" value="ZF_RING_2"/>
    <property type="match status" value="1"/>
</dbReference>
<evidence type="ECO:0000256" key="3">
    <source>
        <dbReference type="SAM" id="Phobius"/>
    </source>
</evidence>
<feature type="region of interest" description="Disordered" evidence="2">
    <location>
        <begin position="1"/>
        <end position="28"/>
    </location>
</feature>
<dbReference type="EMBL" id="JAEVHI010000001">
    <property type="protein sequence ID" value="KAG5304920.1"/>
    <property type="molecule type" value="Genomic_DNA"/>
</dbReference>
<evidence type="ECO:0000313" key="6">
    <source>
        <dbReference type="Proteomes" id="UP000670092"/>
    </source>
</evidence>
<dbReference type="GO" id="GO:0061630">
    <property type="term" value="F:ubiquitin protein ligase activity"/>
    <property type="evidence" value="ECO:0007669"/>
    <property type="project" value="TreeGrafter"/>
</dbReference>
<reference evidence="5 6" key="1">
    <citation type="submission" date="2021-01" db="EMBL/GenBank/DDBJ databases">
        <title>Chromosome-level genome assembly of a human fungal pathogen reveals clustering of transcriptionally co-regulated genes.</title>
        <authorList>
            <person name="Voorhies M."/>
            <person name="Cohen S."/>
            <person name="Shea T.P."/>
            <person name="Petrus S."/>
            <person name="Munoz J.F."/>
            <person name="Poplawski S."/>
            <person name="Goldman W.E."/>
            <person name="Michael T."/>
            <person name="Cuomo C.A."/>
            <person name="Sil A."/>
            <person name="Beyhan S."/>
        </authorList>
    </citation>
    <scope>NUCLEOTIDE SEQUENCE [LARGE SCALE GENOMIC DNA]</scope>
    <source>
        <strain evidence="5 6">G184AR</strain>
    </source>
</reference>
<dbReference type="GO" id="GO:0008270">
    <property type="term" value="F:zinc ion binding"/>
    <property type="evidence" value="ECO:0007669"/>
    <property type="project" value="UniProtKB-KW"/>
</dbReference>
<keyword evidence="1" id="KW-0863">Zinc-finger</keyword>
<dbReference type="CDD" id="cd16473">
    <property type="entry name" value="RING-H2_RNF103"/>
    <property type="match status" value="1"/>
</dbReference>